<evidence type="ECO:0000256" key="6">
    <source>
        <dbReference type="ARBA" id="ARBA00022729"/>
    </source>
</evidence>
<dbReference type="InterPro" id="IPR033900">
    <property type="entry name" value="Gram_neg_porin_domain"/>
</dbReference>
<evidence type="ECO:0000256" key="5">
    <source>
        <dbReference type="ARBA" id="ARBA00022692"/>
    </source>
</evidence>
<dbReference type="CDD" id="cd00342">
    <property type="entry name" value="gram_neg_porins"/>
    <property type="match status" value="1"/>
</dbReference>
<dbReference type="OrthoDB" id="8520696at2"/>
<keyword evidence="8" id="KW-0626">Porin</keyword>
<keyword evidence="4" id="KW-1134">Transmembrane beta strand</keyword>
<comment type="subcellular location">
    <subcellularLocation>
        <location evidence="1">Cell outer membrane</location>
        <topology evidence="1">Multi-pass membrane protein</topology>
    </subcellularLocation>
</comment>
<proteinExistence type="predicted"/>
<keyword evidence="10" id="KW-0998">Cell outer membrane</keyword>
<evidence type="ECO:0000256" key="9">
    <source>
        <dbReference type="ARBA" id="ARBA00023136"/>
    </source>
</evidence>
<evidence type="ECO:0000256" key="3">
    <source>
        <dbReference type="ARBA" id="ARBA00022448"/>
    </source>
</evidence>
<evidence type="ECO:0000313" key="14">
    <source>
        <dbReference type="Proteomes" id="UP000271003"/>
    </source>
</evidence>
<dbReference type="Proteomes" id="UP000271003">
    <property type="component" value="Chromosome"/>
</dbReference>
<dbReference type="RefSeq" id="WP_120176629.1">
    <property type="nucleotide sequence ID" value="NZ_AP018786.1"/>
</dbReference>
<dbReference type="PANTHER" id="PTHR34501:SF9">
    <property type="entry name" value="MAJOR OUTER MEMBRANE PROTEIN P.IA"/>
    <property type="match status" value="1"/>
</dbReference>
<dbReference type="EMBL" id="AP018786">
    <property type="protein sequence ID" value="BBF22972.1"/>
    <property type="molecule type" value="Genomic_DNA"/>
</dbReference>
<dbReference type="GO" id="GO:0015288">
    <property type="term" value="F:porin activity"/>
    <property type="evidence" value="ECO:0007669"/>
    <property type="project" value="UniProtKB-KW"/>
</dbReference>
<dbReference type="KEGG" id="sutt:SUTMEG_08630"/>
<gene>
    <name evidence="13" type="ORF">SUTMEG_08630</name>
</gene>
<sequence>MRTSALFVAILAATTAIGTAQAAETTIYGSIDTGLLFQSVDTDRANEDTSNALKMNSSTHTPNRWGVRGNEDLGNGLAVGFNLEGQMGSDDGTMVNGRLFQRAAQVWMKSDSAGTLILGRSGQLRSGLGTTGIFATKVAPFSLSFGEHMIGHKWLVPGLWASLDNAVTWQSPVMNGFQVHLQYSSQVNQLTAADGSEEFESTSDRMWGAALVYSSGPVHATFIADSIMYANTVADYDDNLTLTGSFAYDFGSWTLMTSAFWFQDAKGSTFLGHGDMKDVWTNGGAGAAGAAAQNDVATYKGYALQVGALVDAWGGTIKLNAGWMDAKLDKTYLGFDEAKVLDTDRVGVAAAYVYPLSKRTQVYVGGGWTRDSSSVVEGSNPSVYEATSGLVHWF</sequence>
<keyword evidence="7" id="KW-0406">Ion transport</keyword>
<dbReference type="Pfam" id="PF13609">
    <property type="entry name" value="Porin_4"/>
    <property type="match status" value="1"/>
</dbReference>
<evidence type="ECO:0000259" key="12">
    <source>
        <dbReference type="Pfam" id="PF13609"/>
    </source>
</evidence>
<keyword evidence="3" id="KW-0813">Transport</keyword>
<keyword evidence="9" id="KW-0472">Membrane</keyword>
<keyword evidence="5" id="KW-0812">Transmembrane</keyword>
<name>A0A2Z6I9F6_9BURK</name>
<comment type="subunit">
    <text evidence="2">Homotrimer.</text>
</comment>
<accession>A0A2Z6I9F6</accession>
<evidence type="ECO:0000313" key="13">
    <source>
        <dbReference type="EMBL" id="BBF22972.1"/>
    </source>
</evidence>
<dbReference type="AlphaFoldDB" id="A0A2Z6I9F6"/>
<dbReference type="GO" id="GO:0009279">
    <property type="term" value="C:cell outer membrane"/>
    <property type="evidence" value="ECO:0007669"/>
    <property type="project" value="UniProtKB-SubCell"/>
</dbReference>
<reference evidence="13 14" key="1">
    <citation type="journal article" date="2018" name="Int. J. Syst. Evol. Microbiol.">
        <title>Mesosutterella multiformis gen. nov., sp. nov., a member of the family Sutterellaceae and Sutterella megalosphaeroides sp. nov., isolated from human faeces.</title>
        <authorList>
            <person name="Sakamoto M."/>
            <person name="Ikeyama N."/>
            <person name="Kunihiro T."/>
            <person name="Iino T."/>
            <person name="Yuki M."/>
            <person name="Ohkuma M."/>
        </authorList>
    </citation>
    <scope>NUCLEOTIDE SEQUENCE [LARGE SCALE GENOMIC DNA]</scope>
    <source>
        <strain evidence="13 14">6FBBBH3</strain>
    </source>
</reference>
<evidence type="ECO:0000256" key="10">
    <source>
        <dbReference type="ARBA" id="ARBA00023237"/>
    </source>
</evidence>
<dbReference type="GO" id="GO:0006811">
    <property type="term" value="P:monoatomic ion transport"/>
    <property type="evidence" value="ECO:0007669"/>
    <property type="project" value="UniProtKB-KW"/>
</dbReference>
<feature type="signal peptide" evidence="11">
    <location>
        <begin position="1"/>
        <end position="22"/>
    </location>
</feature>
<evidence type="ECO:0000256" key="11">
    <source>
        <dbReference type="SAM" id="SignalP"/>
    </source>
</evidence>
<dbReference type="PANTHER" id="PTHR34501">
    <property type="entry name" value="PROTEIN YDDL-RELATED"/>
    <property type="match status" value="1"/>
</dbReference>
<organism evidence="13 14">
    <name type="scientific">Sutterella megalosphaeroides</name>
    <dbReference type="NCBI Taxonomy" id="2494234"/>
    <lineage>
        <taxon>Bacteria</taxon>
        <taxon>Pseudomonadati</taxon>
        <taxon>Pseudomonadota</taxon>
        <taxon>Betaproteobacteria</taxon>
        <taxon>Burkholderiales</taxon>
        <taxon>Sutterellaceae</taxon>
        <taxon>Sutterella</taxon>
    </lineage>
</organism>
<evidence type="ECO:0000256" key="2">
    <source>
        <dbReference type="ARBA" id="ARBA00011233"/>
    </source>
</evidence>
<dbReference type="Gene3D" id="2.40.160.10">
    <property type="entry name" value="Porin"/>
    <property type="match status" value="1"/>
</dbReference>
<keyword evidence="14" id="KW-1185">Reference proteome</keyword>
<dbReference type="InterPro" id="IPR023614">
    <property type="entry name" value="Porin_dom_sf"/>
</dbReference>
<evidence type="ECO:0000256" key="7">
    <source>
        <dbReference type="ARBA" id="ARBA00023065"/>
    </source>
</evidence>
<dbReference type="SUPFAM" id="SSF56935">
    <property type="entry name" value="Porins"/>
    <property type="match status" value="1"/>
</dbReference>
<dbReference type="InterPro" id="IPR050298">
    <property type="entry name" value="Gram-neg_bact_OMP"/>
</dbReference>
<keyword evidence="6 11" id="KW-0732">Signal</keyword>
<feature type="chain" id="PRO_5016297534" evidence="11">
    <location>
        <begin position="23"/>
        <end position="394"/>
    </location>
</feature>
<evidence type="ECO:0000256" key="4">
    <source>
        <dbReference type="ARBA" id="ARBA00022452"/>
    </source>
</evidence>
<protein>
    <submittedName>
        <fullName evidence="13">Porin</fullName>
    </submittedName>
</protein>
<evidence type="ECO:0000256" key="1">
    <source>
        <dbReference type="ARBA" id="ARBA00004571"/>
    </source>
</evidence>
<evidence type="ECO:0000256" key="8">
    <source>
        <dbReference type="ARBA" id="ARBA00023114"/>
    </source>
</evidence>
<dbReference type="GO" id="GO:0046930">
    <property type="term" value="C:pore complex"/>
    <property type="evidence" value="ECO:0007669"/>
    <property type="project" value="UniProtKB-KW"/>
</dbReference>
<feature type="domain" description="Porin" evidence="12">
    <location>
        <begin position="9"/>
        <end position="372"/>
    </location>
</feature>